<evidence type="ECO:0000259" key="2">
    <source>
        <dbReference type="Pfam" id="PF13439"/>
    </source>
</evidence>
<feature type="domain" description="Glycosyl transferase family 1" evidence="1">
    <location>
        <begin position="193"/>
        <end position="354"/>
    </location>
</feature>
<organism evidence="3 4">
    <name type="scientific">Spirosoma oryzae</name>
    <dbReference type="NCBI Taxonomy" id="1469603"/>
    <lineage>
        <taxon>Bacteria</taxon>
        <taxon>Pseudomonadati</taxon>
        <taxon>Bacteroidota</taxon>
        <taxon>Cytophagia</taxon>
        <taxon>Cytophagales</taxon>
        <taxon>Cytophagaceae</taxon>
        <taxon>Spirosoma</taxon>
    </lineage>
</organism>
<dbReference type="GO" id="GO:0016757">
    <property type="term" value="F:glycosyltransferase activity"/>
    <property type="evidence" value="ECO:0007669"/>
    <property type="project" value="InterPro"/>
</dbReference>
<dbReference type="Pfam" id="PF00534">
    <property type="entry name" value="Glycos_transf_1"/>
    <property type="match status" value="1"/>
</dbReference>
<feature type="domain" description="Glycosyltransferase subfamily 4-like N-terminal" evidence="2">
    <location>
        <begin position="15"/>
        <end position="179"/>
    </location>
</feature>
<comment type="caution">
    <text evidence="3">The sequence shown here is derived from an EMBL/GenBank/DDBJ whole genome shotgun (WGS) entry which is preliminary data.</text>
</comment>
<dbReference type="InterPro" id="IPR050194">
    <property type="entry name" value="Glycosyltransferase_grp1"/>
</dbReference>
<keyword evidence="4" id="KW-1185">Reference proteome</keyword>
<dbReference type="SUPFAM" id="SSF53756">
    <property type="entry name" value="UDP-Glycosyltransferase/glycogen phosphorylase"/>
    <property type="match status" value="1"/>
</dbReference>
<dbReference type="InterPro" id="IPR028098">
    <property type="entry name" value="Glyco_trans_4-like_N"/>
</dbReference>
<dbReference type="RefSeq" id="WP_106136595.1">
    <property type="nucleotide sequence ID" value="NZ_PVTE01000003.1"/>
</dbReference>
<dbReference type="PANTHER" id="PTHR45947:SF3">
    <property type="entry name" value="SULFOQUINOVOSYL TRANSFERASE SQD2"/>
    <property type="match status" value="1"/>
</dbReference>
<dbReference type="EMBL" id="PVTE01000003">
    <property type="protein sequence ID" value="PRY44173.1"/>
    <property type="molecule type" value="Genomic_DNA"/>
</dbReference>
<evidence type="ECO:0000259" key="1">
    <source>
        <dbReference type="Pfam" id="PF00534"/>
    </source>
</evidence>
<dbReference type="Gene3D" id="3.40.50.2000">
    <property type="entry name" value="Glycogen Phosphorylase B"/>
    <property type="match status" value="2"/>
</dbReference>
<name>A0A2T0TET5_9BACT</name>
<evidence type="ECO:0000313" key="4">
    <source>
        <dbReference type="Proteomes" id="UP000238375"/>
    </source>
</evidence>
<dbReference type="Pfam" id="PF13439">
    <property type="entry name" value="Glyco_transf_4"/>
    <property type="match status" value="1"/>
</dbReference>
<sequence length="389" mass="44229">MKVLFLGGTSSRSSGGIFNTSTSLGRNLVKNHGYDVQYLTCEDEYSEEDRIHYSEMPVYNYKIFKCTSKLALSPDIHGLMNKISPDLVHTQCMWMYMSYANSLYHKKFRKPYIVQPHGMLDIWQLKSSRIKKKIVLTLYEKENLKNASCIYALCDEEYKAIRDFGLKNPVAIIPNGVELPSISHINDNKWNLPSRKGKTLLFLSRIHPKKGLEVLLNAWCKTIPSSHDWQLVIAGDTKDYRYLSNLNQLTDMLNIRSSVHFIGGQYGDEKSKCFLKSDAFVLPSYSEGLPMAILEAWSHKLPVLATPFCNIPEGFEKGAAIKIGTDPDSIALGINKLIALSSDQLNIIGYNGYKLVNDKFTWRKVAESTDTLYKWIYGLGDKPDFVYDS</sequence>
<evidence type="ECO:0000313" key="3">
    <source>
        <dbReference type="EMBL" id="PRY44173.1"/>
    </source>
</evidence>
<dbReference type="PANTHER" id="PTHR45947">
    <property type="entry name" value="SULFOQUINOVOSYL TRANSFERASE SQD2"/>
    <property type="match status" value="1"/>
</dbReference>
<accession>A0A2T0TET5</accession>
<dbReference type="OrthoDB" id="9790710at2"/>
<proteinExistence type="predicted"/>
<dbReference type="InterPro" id="IPR001296">
    <property type="entry name" value="Glyco_trans_1"/>
</dbReference>
<dbReference type="Proteomes" id="UP000238375">
    <property type="component" value="Unassembled WGS sequence"/>
</dbReference>
<dbReference type="AlphaFoldDB" id="A0A2T0TET5"/>
<gene>
    <name evidence="3" type="ORF">CLV58_103142</name>
</gene>
<keyword evidence="3" id="KW-0808">Transferase</keyword>
<protein>
    <submittedName>
        <fullName evidence="3">Poly(Glycerol-phosphate) alpha-glucosyltransferase</fullName>
    </submittedName>
</protein>
<reference evidence="3 4" key="1">
    <citation type="submission" date="2018-03" db="EMBL/GenBank/DDBJ databases">
        <title>Genomic Encyclopedia of Archaeal and Bacterial Type Strains, Phase II (KMG-II): from individual species to whole genera.</title>
        <authorList>
            <person name="Goeker M."/>
        </authorList>
    </citation>
    <scope>NUCLEOTIDE SEQUENCE [LARGE SCALE GENOMIC DNA]</scope>
    <source>
        <strain evidence="3 4">DSM 28354</strain>
    </source>
</reference>